<accession>A0ABR4XLA0</accession>
<sequence>MDIRGVITGDIVTSSAIRGEYRDILLEMLNGIVEELRDTLSPAKMEFFRGDSFQIVVEHPEEAVKMAVLLRAGIKGQTPERLKRAWDVRLAIGIGEVSYLSDKVVLSDGEAFHFSGRELDDIGKRRLTVKTRWEELNEELEVSTAFADDIISRWTISQAKALYASLLYGLTQKEMAMSMGMSSQNVGKLLRAGKENLMALYINRSKKIIKEKML</sequence>
<dbReference type="EMBL" id="JQZV01000008">
    <property type="protein sequence ID" value="KGN92685.1"/>
    <property type="molecule type" value="Genomic_DNA"/>
</dbReference>
<proteinExistence type="predicted"/>
<gene>
    <name evidence="1" type="ORF">HQ43_04110</name>
</gene>
<dbReference type="Proteomes" id="UP000030101">
    <property type="component" value="Unassembled WGS sequence"/>
</dbReference>
<protein>
    <recommendedName>
        <fullName evidence="3">SatD family (SatD)</fullName>
    </recommendedName>
</protein>
<evidence type="ECO:0000313" key="1">
    <source>
        <dbReference type="EMBL" id="KGN92685.1"/>
    </source>
</evidence>
<dbReference type="SUPFAM" id="SSF55073">
    <property type="entry name" value="Nucleotide cyclase"/>
    <property type="match status" value="1"/>
</dbReference>
<dbReference type="RefSeq" id="WP_036789969.1">
    <property type="nucleotide sequence ID" value="NZ_JQZV01000008.1"/>
</dbReference>
<name>A0ABR4XLA0_9PORP</name>
<dbReference type="Gene3D" id="3.30.70.1230">
    <property type="entry name" value="Nucleotide cyclase"/>
    <property type="match status" value="1"/>
</dbReference>
<evidence type="ECO:0008006" key="3">
    <source>
        <dbReference type="Google" id="ProtNLM"/>
    </source>
</evidence>
<evidence type="ECO:0000313" key="2">
    <source>
        <dbReference type="Proteomes" id="UP000030101"/>
    </source>
</evidence>
<comment type="caution">
    <text evidence="1">The sequence shown here is derived from an EMBL/GenBank/DDBJ whole genome shotgun (WGS) entry which is preliminary data.</text>
</comment>
<dbReference type="InterPro" id="IPR029787">
    <property type="entry name" value="Nucleotide_cyclase"/>
</dbReference>
<organism evidence="1 2">
    <name type="scientific">Porphyromonas canoris</name>
    <dbReference type="NCBI Taxonomy" id="36875"/>
    <lineage>
        <taxon>Bacteria</taxon>
        <taxon>Pseudomonadati</taxon>
        <taxon>Bacteroidota</taxon>
        <taxon>Bacteroidia</taxon>
        <taxon>Bacteroidales</taxon>
        <taxon>Porphyromonadaceae</taxon>
        <taxon>Porphyromonas</taxon>
    </lineage>
</organism>
<reference evidence="1 2" key="1">
    <citation type="submission" date="2014-08" db="EMBL/GenBank/DDBJ databases">
        <title>Porphyromonas canoris strain:OH2762 Genome sequencing.</title>
        <authorList>
            <person name="Wallis C."/>
            <person name="Deusch O."/>
            <person name="O'Flynn C."/>
            <person name="Davis I."/>
            <person name="Jospin G."/>
            <person name="Darling A.E."/>
            <person name="Coil D.A."/>
            <person name="Alexiev A."/>
            <person name="Horsfall A."/>
            <person name="Kirkwood N."/>
            <person name="Harris S."/>
            <person name="Eisen J.A."/>
        </authorList>
    </citation>
    <scope>NUCLEOTIDE SEQUENCE [LARGE SCALE GENOMIC DNA]</scope>
    <source>
        <strain evidence="2">COT-108 OH2762</strain>
    </source>
</reference>
<keyword evidence="2" id="KW-1185">Reference proteome</keyword>